<keyword evidence="7" id="KW-1185">Reference proteome</keyword>
<keyword evidence="1" id="KW-0540">Nuclease</keyword>
<gene>
    <name evidence="6" type="ORF">YM304_25860</name>
</gene>
<dbReference type="Pfam" id="PF01850">
    <property type="entry name" value="PIN"/>
    <property type="match status" value="1"/>
</dbReference>
<dbReference type="InterPro" id="IPR002716">
    <property type="entry name" value="PIN_dom"/>
</dbReference>
<keyword evidence="3" id="KW-0378">Hydrolase</keyword>
<evidence type="ECO:0000256" key="4">
    <source>
        <dbReference type="ARBA" id="ARBA00022842"/>
    </source>
</evidence>
<accession>A0A6C7E919</accession>
<evidence type="ECO:0000313" key="7">
    <source>
        <dbReference type="Proteomes" id="UP000011863"/>
    </source>
</evidence>
<feature type="domain" description="PIN" evidence="5">
    <location>
        <begin position="4"/>
        <end position="123"/>
    </location>
</feature>
<name>A0A6C7E919_ILUCY</name>
<dbReference type="InterPro" id="IPR029060">
    <property type="entry name" value="PIN-like_dom_sf"/>
</dbReference>
<evidence type="ECO:0000256" key="3">
    <source>
        <dbReference type="ARBA" id="ARBA00022801"/>
    </source>
</evidence>
<organism evidence="6 7">
    <name type="scientific">Ilumatobacter coccineus (strain NBRC 103263 / KCTC 29153 / YM16-304)</name>
    <dbReference type="NCBI Taxonomy" id="1313172"/>
    <lineage>
        <taxon>Bacteria</taxon>
        <taxon>Bacillati</taxon>
        <taxon>Actinomycetota</taxon>
        <taxon>Acidimicrobiia</taxon>
        <taxon>Acidimicrobiales</taxon>
        <taxon>Ilumatobacteraceae</taxon>
        <taxon>Ilumatobacter</taxon>
    </lineage>
</organism>
<dbReference type="RefSeq" id="WP_015442147.1">
    <property type="nucleotide sequence ID" value="NC_020520.1"/>
</dbReference>
<evidence type="ECO:0000256" key="1">
    <source>
        <dbReference type="ARBA" id="ARBA00022722"/>
    </source>
</evidence>
<dbReference type="EMBL" id="AP012057">
    <property type="protein sequence ID" value="BAN02900.1"/>
    <property type="molecule type" value="Genomic_DNA"/>
</dbReference>
<proteinExistence type="predicted"/>
<dbReference type="GO" id="GO:0004518">
    <property type="term" value="F:nuclease activity"/>
    <property type="evidence" value="ECO:0007669"/>
    <property type="project" value="UniProtKB-KW"/>
</dbReference>
<protein>
    <recommendedName>
        <fullName evidence="5">PIN domain-containing protein</fullName>
    </recommendedName>
</protein>
<keyword evidence="2" id="KW-0479">Metal-binding</keyword>
<dbReference type="GO" id="GO:0046872">
    <property type="term" value="F:metal ion binding"/>
    <property type="evidence" value="ECO:0007669"/>
    <property type="project" value="UniProtKB-KW"/>
</dbReference>
<evidence type="ECO:0000256" key="2">
    <source>
        <dbReference type="ARBA" id="ARBA00022723"/>
    </source>
</evidence>
<evidence type="ECO:0000259" key="5">
    <source>
        <dbReference type="Pfam" id="PF01850"/>
    </source>
</evidence>
<evidence type="ECO:0000313" key="6">
    <source>
        <dbReference type="EMBL" id="BAN02900.1"/>
    </source>
</evidence>
<keyword evidence="4" id="KW-0460">Magnesium</keyword>
<dbReference type="Gene3D" id="3.40.50.1010">
    <property type="entry name" value="5'-nuclease"/>
    <property type="match status" value="1"/>
</dbReference>
<sequence length="130" mass="13772">MNTFLDASVIVCHLTGDPAELRAAATDAFTGDHHHFVSDVAIADAINLLETVYDVGRHMIATAMRSVLVSANISSVDTPVLLRALGIYEIDNVRFPTAHAVALAESTGVDGVSSLDSSIDRIRTVTRVGP</sequence>
<dbReference type="AlphaFoldDB" id="A0A6C7E919"/>
<dbReference type="Proteomes" id="UP000011863">
    <property type="component" value="Chromosome"/>
</dbReference>
<dbReference type="OrthoDB" id="32974at2"/>
<dbReference type="GO" id="GO:0016787">
    <property type="term" value="F:hydrolase activity"/>
    <property type="evidence" value="ECO:0007669"/>
    <property type="project" value="UniProtKB-KW"/>
</dbReference>
<dbReference type="KEGG" id="aym:YM304_25860"/>
<dbReference type="SUPFAM" id="SSF88723">
    <property type="entry name" value="PIN domain-like"/>
    <property type="match status" value="1"/>
</dbReference>
<reference evidence="6 7" key="1">
    <citation type="journal article" date="2013" name="Int. J. Syst. Evol. Microbiol.">
        <title>Ilumatobacter nonamiense sp. nov. and Ilumatobacter coccineum sp. nov., isolated from seashore sand.</title>
        <authorList>
            <person name="Matsumoto A."/>
            <person name="Kasai H."/>
            <person name="Matsuo Y."/>
            <person name="Shizuri Y."/>
            <person name="Ichikawa N."/>
            <person name="Fujita N."/>
            <person name="Omura S."/>
            <person name="Takahashi Y."/>
        </authorList>
    </citation>
    <scope>NUCLEOTIDE SEQUENCE [LARGE SCALE GENOMIC DNA]</scope>
    <source>
        <strain evidence="7">NBRC 103263 / KCTC 29153 / YM16-304</strain>
    </source>
</reference>